<evidence type="ECO:0000259" key="6">
    <source>
        <dbReference type="PROSITE" id="PS51819"/>
    </source>
</evidence>
<keyword evidence="4" id="KW-0677">Repeat</keyword>
<sequence>MNGERKSAPPRDGQDMKLAHVEFYVQNLDEVVDWLAESYGFAKSPEADVATSADTHRSAVMRGGLITLVVTQALSETHFAHDYVWRHGDGVGNLGIGVADVTAAFEDAVERGAVPISAPQRNGTDGAITAVIRGFGDVLHTFVEHREKAPAVRVPSSSVRRIDHLAVCLEAGELDPTTEYYESALGFSTIFEERIVIGSQAMLSKVVQSPSTEITLTLIEPDTRMDAGQIDEFLKRHNGAGVQHIAFETNDIVRSVSVLSDKGVDFLSTPATYYDALADRLDLATHTVDELRQHNILVDEDHDGQLFQIFARSTHPRNTLFFEVIERLGAKTFGSGNIKALYEAVEAARVRGETST</sequence>
<evidence type="ECO:0000313" key="7">
    <source>
        <dbReference type="EMBL" id="MFC3890934.1"/>
    </source>
</evidence>
<feature type="domain" description="VOC" evidence="6">
    <location>
        <begin position="161"/>
        <end position="312"/>
    </location>
</feature>
<accession>A0ABV8BMV7</accession>
<dbReference type="Gene3D" id="3.10.180.10">
    <property type="entry name" value="2,3-Dihydroxybiphenyl 1,2-Dioxygenase, domain 1"/>
    <property type="match status" value="2"/>
</dbReference>
<dbReference type="GO" id="GO:0003868">
    <property type="term" value="F:4-hydroxyphenylpyruvate dioxygenase activity"/>
    <property type="evidence" value="ECO:0007669"/>
    <property type="project" value="UniProtKB-EC"/>
</dbReference>
<dbReference type="InterPro" id="IPR037523">
    <property type="entry name" value="VOC_core"/>
</dbReference>
<dbReference type="EMBL" id="JBHRZI010000008">
    <property type="protein sequence ID" value="MFC3890934.1"/>
    <property type="molecule type" value="Genomic_DNA"/>
</dbReference>
<reference evidence="8" key="1">
    <citation type="journal article" date="2019" name="Int. J. Syst. Evol. Microbiol.">
        <title>The Global Catalogue of Microorganisms (GCM) 10K type strain sequencing project: providing services to taxonomists for standard genome sequencing and annotation.</title>
        <authorList>
            <consortium name="The Broad Institute Genomics Platform"/>
            <consortium name="The Broad Institute Genome Sequencing Center for Infectious Disease"/>
            <person name="Wu L."/>
            <person name="Ma J."/>
        </authorList>
    </citation>
    <scope>NUCLEOTIDE SEQUENCE [LARGE SCALE GENOMIC DNA]</scope>
    <source>
        <strain evidence="8">CGMCC 4.7405</strain>
    </source>
</reference>
<evidence type="ECO:0000256" key="5">
    <source>
        <dbReference type="ARBA" id="ARBA00023004"/>
    </source>
</evidence>
<evidence type="ECO:0000256" key="1">
    <source>
        <dbReference type="ARBA" id="ARBA00001962"/>
    </source>
</evidence>
<evidence type="ECO:0000256" key="3">
    <source>
        <dbReference type="ARBA" id="ARBA00022723"/>
    </source>
</evidence>
<organism evidence="7 8">
    <name type="scientific">Lentzea rhizosphaerae</name>
    <dbReference type="NCBI Taxonomy" id="2041025"/>
    <lineage>
        <taxon>Bacteria</taxon>
        <taxon>Bacillati</taxon>
        <taxon>Actinomycetota</taxon>
        <taxon>Actinomycetes</taxon>
        <taxon>Pseudonocardiales</taxon>
        <taxon>Pseudonocardiaceae</taxon>
        <taxon>Lentzea</taxon>
    </lineage>
</organism>
<protein>
    <submittedName>
        <fullName evidence="7">4-hydroxyphenylpyruvate dioxygenase</fullName>
        <ecNumber evidence="7">1.13.11.27</ecNumber>
    </submittedName>
</protein>
<keyword evidence="5" id="KW-0408">Iron</keyword>
<dbReference type="Proteomes" id="UP001595690">
    <property type="component" value="Unassembled WGS sequence"/>
</dbReference>
<dbReference type="SUPFAM" id="SSF54593">
    <property type="entry name" value="Glyoxalase/Bleomycin resistance protein/Dihydroxybiphenyl dioxygenase"/>
    <property type="match status" value="1"/>
</dbReference>
<comment type="caution">
    <text evidence="7">The sequence shown here is derived from an EMBL/GenBank/DDBJ whole genome shotgun (WGS) entry which is preliminary data.</text>
</comment>
<dbReference type="PANTHER" id="PTHR11959:SF1">
    <property type="entry name" value="4-HYDROXYPHENYLPYRUVATE DIOXYGENASE"/>
    <property type="match status" value="1"/>
</dbReference>
<dbReference type="InterPro" id="IPR041736">
    <property type="entry name" value="4OHPhenylPyrv_dOase_N"/>
</dbReference>
<keyword evidence="7" id="KW-0560">Oxidoreductase</keyword>
<keyword evidence="7" id="KW-0223">Dioxygenase</keyword>
<evidence type="ECO:0000256" key="4">
    <source>
        <dbReference type="ARBA" id="ARBA00022737"/>
    </source>
</evidence>
<dbReference type="InterPro" id="IPR041735">
    <property type="entry name" value="4OHPhenylPyrv_dOase_C"/>
</dbReference>
<dbReference type="InterPro" id="IPR029068">
    <property type="entry name" value="Glyas_Bleomycin-R_OHBP_Dase"/>
</dbReference>
<dbReference type="RefSeq" id="WP_382369749.1">
    <property type="nucleotide sequence ID" value="NZ_JBHRZI010000008.1"/>
</dbReference>
<dbReference type="CDD" id="cd08342">
    <property type="entry name" value="HPPD_N_like"/>
    <property type="match status" value="1"/>
</dbReference>
<feature type="domain" description="VOC" evidence="6">
    <location>
        <begin position="17"/>
        <end position="145"/>
    </location>
</feature>
<dbReference type="CDD" id="cd07250">
    <property type="entry name" value="HPPD_C_like"/>
    <property type="match status" value="1"/>
</dbReference>
<dbReference type="PANTHER" id="PTHR11959">
    <property type="entry name" value="4-HYDROXYPHENYLPYRUVATE DIOXYGENASE"/>
    <property type="match status" value="1"/>
</dbReference>
<dbReference type="PROSITE" id="PS51819">
    <property type="entry name" value="VOC"/>
    <property type="match status" value="2"/>
</dbReference>
<dbReference type="PIRSF" id="PIRSF009283">
    <property type="entry name" value="HPP_dOase"/>
    <property type="match status" value="1"/>
</dbReference>
<comment type="cofactor">
    <cofactor evidence="1">
        <name>Fe cation</name>
        <dbReference type="ChEBI" id="CHEBI:24875"/>
    </cofactor>
</comment>
<dbReference type="InterPro" id="IPR004360">
    <property type="entry name" value="Glyas_Fos-R_dOase_dom"/>
</dbReference>
<proteinExistence type="inferred from homology"/>
<keyword evidence="8" id="KW-1185">Reference proteome</keyword>
<dbReference type="NCBIfam" id="TIGR01263">
    <property type="entry name" value="4HPPD"/>
    <property type="match status" value="1"/>
</dbReference>
<dbReference type="Pfam" id="PF00903">
    <property type="entry name" value="Glyoxalase"/>
    <property type="match status" value="1"/>
</dbReference>
<evidence type="ECO:0000313" key="8">
    <source>
        <dbReference type="Proteomes" id="UP001595690"/>
    </source>
</evidence>
<dbReference type="EC" id="1.13.11.27" evidence="7"/>
<dbReference type="Pfam" id="PF13669">
    <property type="entry name" value="Glyoxalase_4"/>
    <property type="match status" value="1"/>
</dbReference>
<dbReference type="InterPro" id="IPR005956">
    <property type="entry name" value="4OHPhenylPyrv_dOase"/>
</dbReference>
<comment type="similarity">
    <text evidence="2">Belongs to the 4HPPD family.</text>
</comment>
<keyword evidence="3" id="KW-0479">Metal-binding</keyword>
<name>A0ABV8BMV7_9PSEU</name>
<evidence type="ECO:0000256" key="2">
    <source>
        <dbReference type="ARBA" id="ARBA00005877"/>
    </source>
</evidence>
<gene>
    <name evidence="7" type="primary">hppD</name>
    <name evidence="7" type="ORF">ACFOWZ_05565</name>
</gene>